<dbReference type="Proteomes" id="UP000789706">
    <property type="component" value="Unassembled WGS sequence"/>
</dbReference>
<dbReference type="AlphaFoldDB" id="A0A9N9A045"/>
<evidence type="ECO:0000256" key="1">
    <source>
        <dbReference type="ARBA" id="ARBA00009755"/>
    </source>
</evidence>
<dbReference type="GO" id="GO:0016104">
    <property type="term" value="P:triterpenoid biosynthetic process"/>
    <property type="evidence" value="ECO:0007669"/>
    <property type="project" value="InterPro"/>
</dbReference>
<evidence type="ECO:0000313" key="3">
    <source>
        <dbReference type="EMBL" id="CAG8514322.1"/>
    </source>
</evidence>
<sequence>MKEINIDTKRTNLENWRLKVENGRQTWHYLEHEDEIKNWPQSIIEKYWLDLPFVRKAAKNGFKFYKQLQTEDGHWAGDCGGPMFVIPGIVFSMYITQIPIPESWRVELIRYLFYRAHPVDGGWGLILGVDVDHPAMIKARSTLHKLGGAIGIPSWGKFWLASLNVYDWEGLNPIPPELWLFPYFLPFHPARYWIHTRVIYLPMGYVYGRRLSAKETSLIMQLRQELYTQPYETINWAKARGNIAEADLYVPHSKLLKFTNFFLNIYEKIPNLFGLRDIALEESYKLIQYEDINTDYLDIAPV</sequence>
<dbReference type="GO" id="GO:0005811">
    <property type="term" value="C:lipid droplet"/>
    <property type="evidence" value="ECO:0007669"/>
    <property type="project" value="InterPro"/>
</dbReference>
<name>A0A9N9A045_9GLOM</name>
<dbReference type="InterPro" id="IPR018333">
    <property type="entry name" value="Squalene_cyclase"/>
</dbReference>
<dbReference type="EMBL" id="CAJVPK010000469">
    <property type="protein sequence ID" value="CAG8514322.1"/>
    <property type="molecule type" value="Genomic_DNA"/>
</dbReference>
<evidence type="ECO:0000313" key="4">
    <source>
        <dbReference type="Proteomes" id="UP000789706"/>
    </source>
</evidence>
<feature type="domain" description="Squalene cyclase N-terminal" evidence="2">
    <location>
        <begin position="126"/>
        <end position="284"/>
    </location>
</feature>
<dbReference type="GO" id="GO:0000250">
    <property type="term" value="F:lanosterol synthase activity"/>
    <property type="evidence" value="ECO:0007669"/>
    <property type="project" value="TreeGrafter"/>
</dbReference>
<dbReference type="SUPFAM" id="SSF48239">
    <property type="entry name" value="Terpenoid cyclases/Protein prenyltransferases"/>
    <property type="match status" value="1"/>
</dbReference>
<dbReference type="PANTHER" id="PTHR11764:SF20">
    <property type="entry name" value="LANOSTEROL SYNTHASE"/>
    <property type="match status" value="1"/>
</dbReference>
<dbReference type="GO" id="GO:0006696">
    <property type="term" value="P:ergosterol biosynthetic process"/>
    <property type="evidence" value="ECO:0007669"/>
    <property type="project" value="TreeGrafter"/>
</dbReference>
<dbReference type="Gene3D" id="6.20.120.20">
    <property type="match status" value="1"/>
</dbReference>
<comment type="similarity">
    <text evidence="1">Belongs to the terpene cyclase/mutase family.</text>
</comment>
<keyword evidence="4" id="KW-1185">Reference proteome</keyword>
<reference evidence="3" key="1">
    <citation type="submission" date="2021-06" db="EMBL/GenBank/DDBJ databases">
        <authorList>
            <person name="Kallberg Y."/>
            <person name="Tangrot J."/>
            <person name="Rosling A."/>
        </authorList>
    </citation>
    <scope>NUCLEOTIDE SEQUENCE</scope>
    <source>
        <strain evidence="3">AZ414A</strain>
    </source>
</reference>
<comment type="caution">
    <text evidence="3">The sequence shown here is derived from an EMBL/GenBank/DDBJ whole genome shotgun (WGS) entry which is preliminary data.</text>
</comment>
<dbReference type="OrthoDB" id="21502at2759"/>
<proteinExistence type="inferred from homology"/>
<evidence type="ECO:0000259" key="2">
    <source>
        <dbReference type="Pfam" id="PF13249"/>
    </source>
</evidence>
<organism evidence="3 4">
    <name type="scientific">Diversispora eburnea</name>
    <dbReference type="NCBI Taxonomy" id="1213867"/>
    <lineage>
        <taxon>Eukaryota</taxon>
        <taxon>Fungi</taxon>
        <taxon>Fungi incertae sedis</taxon>
        <taxon>Mucoromycota</taxon>
        <taxon>Glomeromycotina</taxon>
        <taxon>Glomeromycetes</taxon>
        <taxon>Diversisporales</taxon>
        <taxon>Diversisporaceae</taxon>
        <taxon>Diversispora</taxon>
    </lineage>
</organism>
<dbReference type="Pfam" id="PF13249">
    <property type="entry name" value="SQHop_cyclase_N"/>
    <property type="match status" value="1"/>
</dbReference>
<gene>
    <name evidence="3" type="ORF">DEBURN_LOCUS5339</name>
</gene>
<protein>
    <submittedName>
        <fullName evidence="3">9242_t:CDS:1</fullName>
    </submittedName>
</protein>
<accession>A0A9N9A045</accession>
<dbReference type="InterPro" id="IPR032697">
    <property type="entry name" value="SQ_cyclase_N"/>
</dbReference>
<dbReference type="PANTHER" id="PTHR11764">
    <property type="entry name" value="TERPENE CYCLASE/MUTASE FAMILY MEMBER"/>
    <property type="match status" value="1"/>
</dbReference>
<dbReference type="Gene3D" id="1.50.10.20">
    <property type="match status" value="1"/>
</dbReference>
<dbReference type="InterPro" id="IPR008930">
    <property type="entry name" value="Terpenoid_cyclase/PrenylTrfase"/>
</dbReference>